<gene>
    <name evidence="1" type="ORF">GSY63_22890</name>
</gene>
<dbReference type="EMBL" id="WWEO01000045">
    <property type="protein sequence ID" value="NCD72229.1"/>
    <property type="molecule type" value="Genomic_DNA"/>
</dbReference>
<comment type="caution">
    <text evidence="1">The sequence shown here is derived from an EMBL/GenBank/DDBJ whole genome shotgun (WGS) entry which is preliminary data.</text>
</comment>
<evidence type="ECO:0008006" key="3">
    <source>
        <dbReference type="Google" id="ProtNLM"/>
    </source>
</evidence>
<dbReference type="AlphaFoldDB" id="A0A965ZJD6"/>
<dbReference type="PROSITE" id="PS51257">
    <property type="entry name" value="PROKAR_LIPOPROTEIN"/>
    <property type="match status" value="1"/>
</dbReference>
<sequence>MKKQHKIISTWVLTATLLGATSCKKQLDVQNPNSPVIEQAKTETGIESLASGGVYITGFNGSNPTVISGQNWLGDSYFSLAVGYHELLGDNISAEASNQNINVINLPATFTADNGSTTTNTSPSKSVLRISNSRDKKAANAFFYEWTYMYGLNNACNNILSLVDGITFSGDAAAKKNTLKAWAYWWKGFAYSKIGSLYYAGIITNEANAVTPNPNYVNSAAMIAESNKNLDAAAALLTSMSNTTDYTAVLSKLIPDFVQTGKGQVPTPTMWIHNINTLKARNLLVNKKVADMTAADWGSVATLAASGITATDYVFTGRTTGTNGFFSAGGGSVAAMSTGLPKQSTFKISERLIQNYSAGDQRLANNFTQVDPYYNQVGGFTFSTRWQLVDGGNGIDGVQVLSDKTPGNYELFIAGSYEENELMKAEAAINTGNIPAGLISIDNVRKYQGAGLASVAGGTYTLATATALLRSERRVSLVFRGLAFYDARRYGIIYDGVGINNAVVITQPASGSTPVVNTHGIINYNFLDYWDVPADETVINPPASGSAPVKNPN</sequence>
<accession>A0A965ZJD6</accession>
<reference evidence="1" key="1">
    <citation type="submission" date="2020-01" db="EMBL/GenBank/DDBJ databases">
        <authorList>
            <person name="Seo Y.L."/>
        </authorList>
    </citation>
    <scope>NUCLEOTIDE SEQUENCE</scope>
    <source>
        <strain evidence="1">R11</strain>
    </source>
</reference>
<proteinExistence type="predicted"/>
<dbReference type="InterPro" id="IPR011990">
    <property type="entry name" value="TPR-like_helical_dom_sf"/>
</dbReference>
<reference evidence="1" key="2">
    <citation type="submission" date="2020-10" db="EMBL/GenBank/DDBJ databases">
        <title>Mucilaginibacter sp. nov., isolated from soil.</title>
        <authorList>
            <person name="Jeon C.O."/>
        </authorList>
    </citation>
    <scope>NUCLEOTIDE SEQUENCE</scope>
    <source>
        <strain evidence="1">R11</strain>
    </source>
</reference>
<evidence type="ECO:0000313" key="1">
    <source>
        <dbReference type="EMBL" id="NCD72229.1"/>
    </source>
</evidence>
<evidence type="ECO:0000313" key="2">
    <source>
        <dbReference type="Proteomes" id="UP000638732"/>
    </source>
</evidence>
<dbReference type="RefSeq" id="WP_166588183.1">
    <property type="nucleotide sequence ID" value="NZ_WWEO01000045.1"/>
</dbReference>
<keyword evidence="2" id="KW-1185">Reference proteome</keyword>
<dbReference type="Proteomes" id="UP000638732">
    <property type="component" value="Unassembled WGS sequence"/>
</dbReference>
<organism evidence="1 2">
    <name type="scientific">Mucilaginibacter agri</name>
    <dbReference type="NCBI Taxonomy" id="2695265"/>
    <lineage>
        <taxon>Bacteria</taxon>
        <taxon>Pseudomonadati</taxon>
        <taxon>Bacteroidota</taxon>
        <taxon>Sphingobacteriia</taxon>
        <taxon>Sphingobacteriales</taxon>
        <taxon>Sphingobacteriaceae</taxon>
        <taxon>Mucilaginibacter</taxon>
    </lineage>
</organism>
<protein>
    <recommendedName>
        <fullName evidence="3">RagB/SusD family nutrient uptake outer membrane protein</fullName>
    </recommendedName>
</protein>
<dbReference type="Gene3D" id="1.25.40.390">
    <property type="match status" value="2"/>
</dbReference>
<dbReference type="SUPFAM" id="SSF48452">
    <property type="entry name" value="TPR-like"/>
    <property type="match status" value="1"/>
</dbReference>
<name>A0A965ZJD6_9SPHI</name>